<feature type="domain" description="AMP-dependent synthetase/ligase" evidence="1">
    <location>
        <begin position="15"/>
        <end position="387"/>
    </location>
</feature>
<dbReference type="EMBL" id="FXZM01000011">
    <property type="protein sequence ID" value="SMY12626.1"/>
    <property type="molecule type" value="Genomic_DNA"/>
</dbReference>
<dbReference type="RefSeq" id="WP_101589564.1">
    <property type="nucleotide sequence ID" value="NZ_FXZM01000011.1"/>
</dbReference>
<accession>A0A2H1L6U9</accession>
<dbReference type="PROSITE" id="PS00455">
    <property type="entry name" value="AMP_BINDING"/>
    <property type="match status" value="1"/>
</dbReference>
<dbReference type="AlphaFoldDB" id="A0A2H1L6U9"/>
<dbReference type="InterPro" id="IPR025110">
    <property type="entry name" value="AMP-bd_C"/>
</dbReference>
<feature type="domain" description="AMP-binding enzyme C-terminal" evidence="2">
    <location>
        <begin position="437"/>
        <end position="512"/>
    </location>
</feature>
<dbReference type="Gene3D" id="3.40.50.12780">
    <property type="entry name" value="N-terminal domain of ligase-like"/>
    <property type="match status" value="1"/>
</dbReference>
<keyword evidence="4" id="KW-1185">Reference proteome</keyword>
<dbReference type="InterPro" id="IPR042099">
    <property type="entry name" value="ANL_N_sf"/>
</dbReference>
<dbReference type="InterPro" id="IPR045851">
    <property type="entry name" value="AMP-bd_C_sf"/>
</dbReference>
<evidence type="ECO:0000313" key="3">
    <source>
        <dbReference type="EMBL" id="SMY12626.1"/>
    </source>
</evidence>
<sequence length="524" mass="57018">MHDHAQLNLADILVRSCRRTPDKDALVFGDRTWTYAQLTEAVESLAMEFAARGLAHGGRVVVRGANSDLYIIAMFACFRLGAVHVPMNVGFKAGEAVDLIRRTAPSLILTDDAEFLVDLERAYDEASGGWLNGTEVLALDQRLIYRGRGLETARDLTARTSTRSNATFTPARVERDDIAQIIFTSGTTSKPKGAMMSHSALSFHCASATIALDHHADDRVLSALPLYHAGQMHSFTLPALMAGATVVISEKPEPGRVFSLIEKHSINNFFAPPTVWIALLNDSRQPEFDLSSMCKLQYGASIMPAPVLARLRATFEGVQFYNVFGQTEAGPTTTVLGPKGHDISPTSAGKAVTFVDVRIVDEDFNDVEVGDVGEIVYRSPQLFSGYLDDPEATLDAFVGEWFRSGDLGRQDEHRFIHVVDRVKDVINTGGVLVSSREVEEHIYDLPGVAEVAAVAIADSKWVEAVAVAVVRHPDADFTAGDVIAHCKGGLAGFKAPKHVRFIDEMPKSAAGKILKRSLRDVMGD</sequence>
<dbReference type="OrthoDB" id="9803968at2"/>
<keyword evidence="3" id="KW-0436">Ligase</keyword>
<gene>
    <name evidence="3" type="ORF">BJEO58_02226</name>
</gene>
<name>A0A2H1L6U9_9MICO</name>
<dbReference type="InterPro" id="IPR020845">
    <property type="entry name" value="AMP-binding_CS"/>
</dbReference>
<dbReference type="Proteomes" id="UP000234462">
    <property type="component" value="Unassembled WGS sequence"/>
</dbReference>
<dbReference type="InterPro" id="IPR000873">
    <property type="entry name" value="AMP-dep_synth/lig_dom"/>
</dbReference>
<dbReference type="Pfam" id="PF13193">
    <property type="entry name" value="AMP-binding_C"/>
    <property type="match status" value="1"/>
</dbReference>
<dbReference type="SUPFAM" id="SSF56801">
    <property type="entry name" value="Acetyl-CoA synthetase-like"/>
    <property type="match status" value="1"/>
</dbReference>
<protein>
    <submittedName>
        <fullName evidence="3">Fatty-acyl-CoA synthase</fullName>
        <ecNumber evidence="3">6.2.1.-</ecNumber>
    </submittedName>
</protein>
<dbReference type="GO" id="GO:0016878">
    <property type="term" value="F:acid-thiol ligase activity"/>
    <property type="evidence" value="ECO:0007669"/>
    <property type="project" value="UniProtKB-ARBA"/>
</dbReference>
<dbReference type="EC" id="6.2.1.-" evidence="3"/>
<dbReference type="Gene3D" id="3.30.300.30">
    <property type="match status" value="1"/>
</dbReference>
<reference evidence="4" key="1">
    <citation type="submission" date="2017-03" db="EMBL/GenBank/DDBJ databases">
        <authorList>
            <person name="Monnet C."/>
        </authorList>
    </citation>
    <scope>NUCLEOTIDE SEQUENCE [LARGE SCALE GENOMIC DNA]</scope>
    <source>
        <strain evidence="4">SJ5-8</strain>
    </source>
</reference>
<evidence type="ECO:0000259" key="2">
    <source>
        <dbReference type="Pfam" id="PF13193"/>
    </source>
</evidence>
<dbReference type="PANTHER" id="PTHR43767">
    <property type="entry name" value="LONG-CHAIN-FATTY-ACID--COA LIGASE"/>
    <property type="match status" value="1"/>
</dbReference>
<dbReference type="InterPro" id="IPR050237">
    <property type="entry name" value="ATP-dep_AMP-bd_enzyme"/>
</dbReference>
<evidence type="ECO:0000313" key="4">
    <source>
        <dbReference type="Proteomes" id="UP000234462"/>
    </source>
</evidence>
<organism evidence="3 4">
    <name type="scientific">Brevibacterium jeotgali</name>
    <dbReference type="NCBI Taxonomy" id="1262550"/>
    <lineage>
        <taxon>Bacteria</taxon>
        <taxon>Bacillati</taxon>
        <taxon>Actinomycetota</taxon>
        <taxon>Actinomycetes</taxon>
        <taxon>Micrococcales</taxon>
        <taxon>Brevibacteriaceae</taxon>
        <taxon>Brevibacterium</taxon>
    </lineage>
</organism>
<dbReference type="PANTHER" id="PTHR43767:SF1">
    <property type="entry name" value="NONRIBOSOMAL PEPTIDE SYNTHASE PES1 (EUROFUNG)-RELATED"/>
    <property type="match status" value="1"/>
</dbReference>
<proteinExistence type="predicted"/>
<dbReference type="Pfam" id="PF00501">
    <property type="entry name" value="AMP-binding"/>
    <property type="match status" value="1"/>
</dbReference>
<evidence type="ECO:0000259" key="1">
    <source>
        <dbReference type="Pfam" id="PF00501"/>
    </source>
</evidence>